<sequence>MKRKFKNEIAAEALKIRYCWICRYGADDAERLSLAVRRLFRKENQNGTNKR</sequence>
<accession>A0A0F9NND2</accession>
<evidence type="ECO:0000313" key="1">
    <source>
        <dbReference type="EMBL" id="KKN19394.1"/>
    </source>
</evidence>
<protein>
    <submittedName>
        <fullName evidence="1">Uncharacterized protein</fullName>
    </submittedName>
</protein>
<comment type="caution">
    <text evidence="1">The sequence shown here is derived from an EMBL/GenBank/DDBJ whole genome shotgun (WGS) entry which is preliminary data.</text>
</comment>
<organism evidence="1">
    <name type="scientific">marine sediment metagenome</name>
    <dbReference type="NCBI Taxonomy" id="412755"/>
    <lineage>
        <taxon>unclassified sequences</taxon>
        <taxon>metagenomes</taxon>
        <taxon>ecological metagenomes</taxon>
    </lineage>
</organism>
<reference evidence="1" key="1">
    <citation type="journal article" date="2015" name="Nature">
        <title>Complex archaea that bridge the gap between prokaryotes and eukaryotes.</title>
        <authorList>
            <person name="Spang A."/>
            <person name="Saw J.H."/>
            <person name="Jorgensen S.L."/>
            <person name="Zaremba-Niedzwiedzka K."/>
            <person name="Martijn J."/>
            <person name="Lind A.E."/>
            <person name="van Eijk R."/>
            <person name="Schleper C."/>
            <person name="Guy L."/>
            <person name="Ettema T.J."/>
        </authorList>
    </citation>
    <scope>NUCLEOTIDE SEQUENCE</scope>
</reference>
<proteinExistence type="predicted"/>
<name>A0A0F9NND2_9ZZZZ</name>
<dbReference type="AlphaFoldDB" id="A0A0F9NND2"/>
<dbReference type="EMBL" id="LAZR01003339">
    <property type="protein sequence ID" value="KKN19394.1"/>
    <property type="molecule type" value="Genomic_DNA"/>
</dbReference>
<gene>
    <name evidence="1" type="ORF">LCGC14_0946050</name>
</gene>